<protein>
    <submittedName>
        <fullName evidence="6">LRR domain containing protein</fullName>
    </submittedName>
</protein>
<reference evidence="7" key="1">
    <citation type="submission" date="2016-06" db="EMBL/GenBank/DDBJ databases">
        <title>Parallel loss of symbiosis genes in relatives of nitrogen-fixing non-legume Parasponia.</title>
        <authorList>
            <person name="Van Velzen R."/>
            <person name="Holmer R."/>
            <person name="Bu F."/>
            <person name="Rutten L."/>
            <person name="Van Zeijl A."/>
            <person name="Liu W."/>
            <person name="Santuari L."/>
            <person name="Cao Q."/>
            <person name="Sharma T."/>
            <person name="Shen D."/>
            <person name="Roswanjaya Y."/>
            <person name="Wardhani T."/>
            <person name="Kalhor M.S."/>
            <person name="Jansen J."/>
            <person name="Van den Hoogen J."/>
            <person name="Gungor B."/>
            <person name="Hartog M."/>
            <person name="Hontelez J."/>
            <person name="Verver J."/>
            <person name="Yang W.-C."/>
            <person name="Schijlen E."/>
            <person name="Repin R."/>
            <person name="Schilthuizen M."/>
            <person name="Schranz E."/>
            <person name="Heidstra R."/>
            <person name="Miyata K."/>
            <person name="Fedorova E."/>
            <person name="Kohlen W."/>
            <person name="Bisseling T."/>
            <person name="Smit S."/>
            <person name="Geurts R."/>
        </authorList>
    </citation>
    <scope>NUCLEOTIDE SEQUENCE [LARGE SCALE GENOMIC DNA]</scope>
    <source>
        <strain evidence="7">cv. RG33-2</strain>
    </source>
</reference>
<evidence type="ECO:0000313" key="6">
    <source>
        <dbReference type="EMBL" id="PON93745.1"/>
    </source>
</evidence>
<proteinExistence type="predicted"/>
<dbReference type="Pfam" id="PF25019">
    <property type="entry name" value="LRR_R13L1-DRL21"/>
    <property type="match status" value="2"/>
</dbReference>
<feature type="domain" description="R13L1/DRL21-like LRR repeat region" evidence="5">
    <location>
        <begin position="252"/>
        <end position="306"/>
    </location>
</feature>
<keyword evidence="7" id="KW-1185">Reference proteome</keyword>
<feature type="non-terminal residue" evidence="6">
    <location>
        <position position="1"/>
    </location>
</feature>
<evidence type="ECO:0000259" key="5">
    <source>
        <dbReference type="Pfam" id="PF25019"/>
    </source>
</evidence>
<dbReference type="STRING" id="63057.A0A2P5F7I3"/>
<evidence type="ECO:0000313" key="7">
    <source>
        <dbReference type="Proteomes" id="UP000237000"/>
    </source>
</evidence>
<dbReference type="GO" id="GO:0006952">
    <property type="term" value="P:defense response"/>
    <property type="evidence" value="ECO:0007669"/>
    <property type="project" value="UniProtKB-KW"/>
</dbReference>
<dbReference type="Gene3D" id="3.80.10.10">
    <property type="entry name" value="Ribonuclease Inhibitor"/>
    <property type="match status" value="4"/>
</dbReference>
<evidence type="ECO:0000256" key="2">
    <source>
        <dbReference type="ARBA" id="ARBA00022737"/>
    </source>
</evidence>
<evidence type="ECO:0000256" key="3">
    <source>
        <dbReference type="ARBA" id="ARBA00022821"/>
    </source>
</evidence>
<dbReference type="InterPro" id="IPR001611">
    <property type="entry name" value="Leu-rich_rpt"/>
</dbReference>
<dbReference type="AlphaFoldDB" id="A0A2P5F7I3"/>
<dbReference type="PANTHER" id="PTHR36766">
    <property type="entry name" value="PLANT BROAD-SPECTRUM MILDEW RESISTANCE PROTEIN RPW8"/>
    <property type="match status" value="1"/>
</dbReference>
<evidence type="ECO:0000259" key="4">
    <source>
        <dbReference type="Pfam" id="PF23598"/>
    </source>
</evidence>
<keyword evidence="1" id="KW-0433">Leucine-rich repeat</keyword>
<dbReference type="InParanoid" id="A0A2P5F7I3"/>
<comment type="caution">
    <text evidence="6">The sequence shown here is derived from an EMBL/GenBank/DDBJ whole genome shotgun (WGS) entry which is preliminary data.</text>
</comment>
<accession>A0A2P5F7I3</accession>
<dbReference type="SUPFAM" id="SSF52058">
    <property type="entry name" value="L domain-like"/>
    <property type="match status" value="2"/>
</dbReference>
<name>A0A2P5F7I3_TREOI</name>
<dbReference type="InterPro" id="IPR055414">
    <property type="entry name" value="LRR_R13L4/SHOC2-like"/>
</dbReference>
<sequence length="667" mass="75456">YLEELPEKFYSSFECLFVLNLNGSGLIELDGSIGALSHLTYLDLSHTHITKLPSQIEGLQSLQTLSLFNCYNLLALPNLGKMESLRHLNNEGCRKLKRTLESEGRDAVESDKKCFQLRTFPLFVVGGDFDMRFLRRLSLRGSLKVTHLENIEKIEEVFPFSHSDEIESLGLYWGSDDGCPNINPEAESIVSRFQERKQAESPWPSEGIHQDPLKGEEVLRRFCYLPRNLGRLLIKGYPGVKFPSWIFQGFKLTSWFHPGVEFPSWDYPESEFPNLKVVDLIKCRQTTHLPPLGNLQSLTNLSLREMHGVRCIGEEFYCEGNTRPFPVLKELVLVDFPNMKEWSSPNAAGNAFPNLRKLVLNKCPELIAMPQIFSLHHLELQDCRATLLSSFRNLTSLETLVIEGIKDLRCFLGAFPISNPLLRNLEIKSCHGLSFLPADLGNLTALKTLVIRWCGELKYLPQSLQYLSALESLEIGDCDGLTSLPEGGSRGLSNLRSLSIENCNNLSSLSMEFQYLTSLEILNIMFCPSIFEVPSSVNHLSALQSLSIVHCSQLICLPEELQNLTVLRSLEIRSCPEVKVLPEWIGELVSLRSLAISECHSITFLPEGIERLTGLQHLSIQDCPQLQQRCRPESGEDWPKIAHVPYKHIELPKLKRPREEGSSSSNH</sequence>
<dbReference type="PROSITE" id="PS51450">
    <property type="entry name" value="LRR"/>
    <property type="match status" value="1"/>
</dbReference>
<keyword evidence="3" id="KW-0611">Plant defense</keyword>
<dbReference type="OrthoDB" id="1928346at2759"/>
<dbReference type="EMBL" id="JXTC01000056">
    <property type="protein sequence ID" value="PON93745.1"/>
    <property type="molecule type" value="Genomic_DNA"/>
</dbReference>
<dbReference type="Pfam" id="PF23598">
    <property type="entry name" value="LRR_14"/>
    <property type="match status" value="1"/>
</dbReference>
<keyword evidence="2" id="KW-0677">Repeat</keyword>
<dbReference type="InterPro" id="IPR056789">
    <property type="entry name" value="LRR_R13L1-DRL21"/>
</dbReference>
<gene>
    <name evidence="6" type="ORF">TorRG33x02_104480</name>
</gene>
<feature type="domain" description="Disease resistance R13L4/SHOC-2-like LRR" evidence="4">
    <location>
        <begin position="11"/>
        <end position="96"/>
    </location>
</feature>
<dbReference type="InterPro" id="IPR032675">
    <property type="entry name" value="LRR_dom_sf"/>
</dbReference>
<dbReference type="Proteomes" id="UP000237000">
    <property type="component" value="Unassembled WGS sequence"/>
</dbReference>
<feature type="domain" description="R13L1/DRL21-like LRR repeat region" evidence="5">
    <location>
        <begin position="134"/>
        <end position="246"/>
    </location>
</feature>
<dbReference type="PANTHER" id="PTHR36766:SF70">
    <property type="entry name" value="DISEASE RESISTANCE PROTEIN RGA4"/>
    <property type="match status" value="1"/>
</dbReference>
<evidence type="ECO:0000256" key="1">
    <source>
        <dbReference type="ARBA" id="ARBA00022614"/>
    </source>
</evidence>
<organism evidence="6 7">
    <name type="scientific">Trema orientale</name>
    <name type="common">Charcoal tree</name>
    <name type="synonym">Celtis orientalis</name>
    <dbReference type="NCBI Taxonomy" id="63057"/>
    <lineage>
        <taxon>Eukaryota</taxon>
        <taxon>Viridiplantae</taxon>
        <taxon>Streptophyta</taxon>
        <taxon>Embryophyta</taxon>
        <taxon>Tracheophyta</taxon>
        <taxon>Spermatophyta</taxon>
        <taxon>Magnoliopsida</taxon>
        <taxon>eudicotyledons</taxon>
        <taxon>Gunneridae</taxon>
        <taxon>Pentapetalae</taxon>
        <taxon>rosids</taxon>
        <taxon>fabids</taxon>
        <taxon>Rosales</taxon>
        <taxon>Cannabaceae</taxon>
        <taxon>Trema</taxon>
    </lineage>
</organism>